<dbReference type="GeneID" id="2913208"/>
<dbReference type="OMA" id="NETPLAM"/>
<dbReference type="InParanoid" id="Q6BX85"/>
<dbReference type="SMART" id="SM00829">
    <property type="entry name" value="PKS_ER"/>
    <property type="match status" value="1"/>
</dbReference>
<dbReference type="Pfam" id="PF13602">
    <property type="entry name" value="ADH_zinc_N_2"/>
    <property type="match status" value="1"/>
</dbReference>
<dbReference type="SUPFAM" id="SSF50129">
    <property type="entry name" value="GroES-like"/>
    <property type="match status" value="1"/>
</dbReference>
<dbReference type="GO" id="GO:0005811">
    <property type="term" value="C:lipid droplet"/>
    <property type="evidence" value="ECO:0007669"/>
    <property type="project" value="UniProtKB-SubCell"/>
</dbReference>
<evidence type="ECO:0000313" key="6">
    <source>
        <dbReference type="Proteomes" id="UP000000599"/>
    </source>
</evidence>
<dbReference type="FunCoup" id="Q6BX85">
    <property type="interactions" value="154"/>
</dbReference>
<dbReference type="PANTHER" id="PTHR11695:SF294">
    <property type="entry name" value="RETICULON-4-INTERACTING PROTEIN 1, MITOCHONDRIAL"/>
    <property type="match status" value="1"/>
</dbReference>
<proteinExistence type="inferred from homology"/>
<dbReference type="Gene3D" id="3.90.180.10">
    <property type="entry name" value="Medium-chain alcohol dehydrogenases, catalytic domain"/>
    <property type="match status" value="1"/>
</dbReference>
<gene>
    <name evidence="5" type="ordered locus">DEHA2B05104g</name>
</gene>
<protein>
    <submittedName>
        <fullName evidence="5">DEHA2B05104p</fullName>
    </submittedName>
</protein>
<dbReference type="SUPFAM" id="SSF51735">
    <property type="entry name" value="NAD(P)-binding Rossmann-fold domains"/>
    <property type="match status" value="1"/>
</dbReference>
<organism evidence="5 6">
    <name type="scientific">Debaryomyces hansenii (strain ATCC 36239 / CBS 767 / BCRC 21394 / JCM 1990 / NBRC 0083 / IGC 2968)</name>
    <name type="common">Yeast</name>
    <name type="synonym">Torulaspora hansenii</name>
    <dbReference type="NCBI Taxonomy" id="284592"/>
    <lineage>
        <taxon>Eukaryota</taxon>
        <taxon>Fungi</taxon>
        <taxon>Dikarya</taxon>
        <taxon>Ascomycota</taxon>
        <taxon>Saccharomycotina</taxon>
        <taxon>Pichiomycetes</taxon>
        <taxon>Debaryomycetaceae</taxon>
        <taxon>Debaryomyces</taxon>
    </lineage>
</organism>
<dbReference type="Pfam" id="PF08240">
    <property type="entry name" value="ADH_N"/>
    <property type="match status" value="1"/>
</dbReference>
<dbReference type="HOGENOM" id="CLU_026673_3_3_1"/>
<dbReference type="CDD" id="cd08247">
    <property type="entry name" value="AST1_like"/>
    <property type="match status" value="1"/>
</dbReference>
<dbReference type="InterPro" id="IPR011032">
    <property type="entry name" value="GroES-like_sf"/>
</dbReference>
<dbReference type="PANTHER" id="PTHR11695">
    <property type="entry name" value="ALCOHOL DEHYDROGENASE RELATED"/>
    <property type="match status" value="1"/>
</dbReference>
<dbReference type="InterPro" id="IPR020843">
    <property type="entry name" value="ER"/>
</dbReference>
<evidence type="ECO:0000313" key="5">
    <source>
        <dbReference type="EMBL" id="CAG85179.1"/>
    </source>
</evidence>
<name>Q6BX85_DEBHA</name>
<dbReference type="KEGG" id="dha:DEHA2B05104g"/>
<evidence type="ECO:0000256" key="3">
    <source>
        <dbReference type="ARBA" id="ARBA00038249"/>
    </source>
</evidence>
<evidence type="ECO:0000256" key="2">
    <source>
        <dbReference type="ARBA" id="ARBA00022677"/>
    </source>
</evidence>
<comment type="similarity">
    <text evidence="3">Belongs to the YIM1 family.</text>
</comment>
<dbReference type="GO" id="GO:0016491">
    <property type="term" value="F:oxidoreductase activity"/>
    <property type="evidence" value="ECO:0007669"/>
    <property type="project" value="InterPro"/>
</dbReference>
<dbReference type="GO" id="GO:0005739">
    <property type="term" value="C:mitochondrion"/>
    <property type="evidence" value="ECO:0007669"/>
    <property type="project" value="TreeGrafter"/>
</dbReference>
<feature type="domain" description="Enoyl reductase (ER)" evidence="4">
    <location>
        <begin position="37"/>
        <end position="367"/>
    </location>
</feature>
<dbReference type="InterPro" id="IPR050700">
    <property type="entry name" value="YIM1/Zinc_Alcohol_DH_Fams"/>
</dbReference>
<keyword evidence="6" id="KW-1185">Reference proteome</keyword>
<keyword evidence="2" id="KW-0551">Lipid droplet</keyword>
<reference evidence="5 6" key="1">
    <citation type="journal article" date="2004" name="Nature">
        <title>Genome evolution in yeasts.</title>
        <authorList>
            <consortium name="Genolevures"/>
            <person name="Dujon B."/>
            <person name="Sherman D."/>
            <person name="Fischer G."/>
            <person name="Durrens P."/>
            <person name="Casaregola S."/>
            <person name="Lafontaine I."/>
            <person name="de Montigny J."/>
            <person name="Marck C."/>
            <person name="Neuveglise C."/>
            <person name="Talla E."/>
            <person name="Goffard N."/>
            <person name="Frangeul L."/>
            <person name="Aigle M."/>
            <person name="Anthouard V."/>
            <person name="Babour A."/>
            <person name="Barbe V."/>
            <person name="Barnay S."/>
            <person name="Blanchin S."/>
            <person name="Beckerich J.M."/>
            <person name="Beyne E."/>
            <person name="Bleykasten C."/>
            <person name="Boisrame A."/>
            <person name="Boyer J."/>
            <person name="Cattolico L."/>
            <person name="Confanioleri F."/>
            <person name="de Daruvar A."/>
            <person name="Despons L."/>
            <person name="Fabre E."/>
            <person name="Fairhead C."/>
            <person name="Ferry-Dumazet H."/>
            <person name="Groppi A."/>
            <person name="Hantraye F."/>
            <person name="Hennequin C."/>
            <person name="Jauniaux N."/>
            <person name="Joyet P."/>
            <person name="Kachouri R."/>
            <person name="Kerrest A."/>
            <person name="Koszul R."/>
            <person name="Lemaire M."/>
            <person name="Lesur I."/>
            <person name="Ma L."/>
            <person name="Muller H."/>
            <person name="Nicaud J.M."/>
            <person name="Nikolski M."/>
            <person name="Oztas S."/>
            <person name="Ozier-Kalogeropoulos O."/>
            <person name="Pellenz S."/>
            <person name="Potier S."/>
            <person name="Richard G.F."/>
            <person name="Straub M.L."/>
            <person name="Suleau A."/>
            <person name="Swennene D."/>
            <person name="Tekaia F."/>
            <person name="Wesolowski-Louvel M."/>
            <person name="Westhof E."/>
            <person name="Wirth B."/>
            <person name="Zeniou-Meyer M."/>
            <person name="Zivanovic I."/>
            <person name="Bolotin-Fukuhara M."/>
            <person name="Thierry A."/>
            <person name="Bouchier C."/>
            <person name="Caudron B."/>
            <person name="Scarpelli C."/>
            <person name="Gaillardin C."/>
            <person name="Weissenbach J."/>
            <person name="Wincker P."/>
            <person name="Souciet J.L."/>
        </authorList>
    </citation>
    <scope>NUCLEOTIDE SEQUENCE [LARGE SCALE GENOMIC DNA]</scope>
    <source>
        <strain evidence="6">ATCC 36239 / CBS 767 / BCRC 21394 / JCM 1990 / NBRC 0083 / IGC 2968</strain>
    </source>
</reference>
<sequence length="371" mass="40298">MDFKADQLNYKAVTYSSNAEPMTITEQSIPLVKQADGSYNVPPNKILVKVHSAALNPVDLILYRSASKVLSYYNSQQGVGRDYSGTIVAIGEVAVKKTDFSVGDNICGFYRHILGKGTVSEYILLDGTSVKDSAVVPVPRNVSMNEAAAWPLVLGTALTMTQGRIEVGSNAKVLVLGGSTAVGRFCIQLCRNHFKASEIIATCSSSSAPIVKGFGADNTIDYTRYRSLDGPVIQAAGSGKFDLILDCCGNDDLFSSMSKILKPKSKGSHYVSIAGDTKVSYSGASILSLILPSIMIMFRILMNLLGLSSYNYTVLLLEPEKQWAELGRQLIEEEKVKISIDSVYPVENFYDAIKRVESQRANGKVIVQMNE</sequence>
<comment type="subcellular location">
    <subcellularLocation>
        <location evidence="1">Lipid droplet</location>
    </subcellularLocation>
</comment>
<dbReference type="InterPro" id="IPR013154">
    <property type="entry name" value="ADH-like_N"/>
</dbReference>
<dbReference type="AlphaFoldDB" id="Q6BX85"/>
<evidence type="ECO:0000256" key="1">
    <source>
        <dbReference type="ARBA" id="ARBA00004502"/>
    </source>
</evidence>
<dbReference type="EMBL" id="CR382134">
    <property type="protein sequence ID" value="CAG85179.1"/>
    <property type="molecule type" value="Genomic_DNA"/>
</dbReference>
<dbReference type="STRING" id="284592.Q6BX85"/>
<dbReference type="RefSeq" id="XP_457184.1">
    <property type="nucleotide sequence ID" value="XM_457184.1"/>
</dbReference>
<dbReference type="InterPro" id="IPR036291">
    <property type="entry name" value="NAD(P)-bd_dom_sf"/>
</dbReference>
<dbReference type="Gene3D" id="3.40.50.720">
    <property type="entry name" value="NAD(P)-binding Rossmann-like Domain"/>
    <property type="match status" value="1"/>
</dbReference>
<dbReference type="VEuPathDB" id="FungiDB:DEHA2B05104g"/>
<dbReference type="Proteomes" id="UP000000599">
    <property type="component" value="Chromosome B"/>
</dbReference>
<dbReference type="eggNOG" id="KOG1198">
    <property type="taxonomic scope" value="Eukaryota"/>
</dbReference>
<dbReference type="OrthoDB" id="3509362at2759"/>
<accession>Q6BX85</accession>
<evidence type="ECO:0000259" key="4">
    <source>
        <dbReference type="SMART" id="SM00829"/>
    </source>
</evidence>